<name>A0A4S4C8M9_9BACL</name>
<evidence type="ECO:0008006" key="3">
    <source>
        <dbReference type="Google" id="ProtNLM"/>
    </source>
</evidence>
<reference evidence="1 2" key="1">
    <citation type="submission" date="2019-04" db="EMBL/GenBank/DDBJ databases">
        <title>Cohnella sp. nov. isolated from preserved vegetables.</title>
        <authorList>
            <person name="Lin S.-Y."/>
            <person name="Hung M.-H."/>
            <person name="Young C.-C."/>
        </authorList>
    </citation>
    <scope>NUCLEOTIDE SEQUENCE [LARGE SCALE GENOMIC DNA]</scope>
    <source>
        <strain evidence="1 2">CC-MHH1044</strain>
    </source>
</reference>
<accession>A0A4S4C8M9</accession>
<comment type="caution">
    <text evidence="1">The sequence shown here is derived from an EMBL/GenBank/DDBJ whole genome shotgun (WGS) entry which is preliminary data.</text>
</comment>
<organism evidence="1 2">
    <name type="scientific">Cohnella fermenti</name>
    <dbReference type="NCBI Taxonomy" id="2565925"/>
    <lineage>
        <taxon>Bacteria</taxon>
        <taxon>Bacillati</taxon>
        <taxon>Bacillota</taxon>
        <taxon>Bacilli</taxon>
        <taxon>Bacillales</taxon>
        <taxon>Paenibacillaceae</taxon>
        <taxon>Cohnella</taxon>
    </lineage>
</organism>
<gene>
    <name evidence="1" type="ORF">E6C55_03190</name>
</gene>
<evidence type="ECO:0000313" key="1">
    <source>
        <dbReference type="EMBL" id="THF83710.1"/>
    </source>
</evidence>
<dbReference type="AlphaFoldDB" id="A0A4S4C8M9"/>
<dbReference type="Proteomes" id="UP000310636">
    <property type="component" value="Unassembled WGS sequence"/>
</dbReference>
<evidence type="ECO:0000313" key="2">
    <source>
        <dbReference type="Proteomes" id="UP000310636"/>
    </source>
</evidence>
<protein>
    <recommendedName>
        <fullName evidence="3">DUF2281 domain-containing protein</fullName>
    </recommendedName>
</protein>
<proteinExistence type="predicted"/>
<dbReference type="EMBL" id="SSOB01000003">
    <property type="protein sequence ID" value="THF83710.1"/>
    <property type="molecule type" value="Genomic_DNA"/>
</dbReference>
<dbReference type="RefSeq" id="WP_136368339.1">
    <property type="nucleotide sequence ID" value="NZ_SSOB01000003.1"/>
</dbReference>
<sequence length="82" mass="9763">MAIDKDKRLLHLFHQLPEPDQNSTLDFMEYLAQRKKQEAHEEWEADNSPLTEDEAQAIKQAELDIANHELLDWEDIKRDLHL</sequence>
<keyword evidence="2" id="KW-1185">Reference proteome</keyword>